<proteinExistence type="predicted"/>
<accession>A0ABQ8JNL8</accession>
<organism evidence="1 2">
    <name type="scientific">Dermatophagoides pteronyssinus</name>
    <name type="common">European house dust mite</name>
    <dbReference type="NCBI Taxonomy" id="6956"/>
    <lineage>
        <taxon>Eukaryota</taxon>
        <taxon>Metazoa</taxon>
        <taxon>Ecdysozoa</taxon>
        <taxon>Arthropoda</taxon>
        <taxon>Chelicerata</taxon>
        <taxon>Arachnida</taxon>
        <taxon>Acari</taxon>
        <taxon>Acariformes</taxon>
        <taxon>Sarcoptiformes</taxon>
        <taxon>Astigmata</taxon>
        <taxon>Psoroptidia</taxon>
        <taxon>Analgoidea</taxon>
        <taxon>Pyroglyphidae</taxon>
        <taxon>Dermatophagoidinae</taxon>
        <taxon>Dermatophagoides</taxon>
    </lineage>
</organism>
<reference evidence="1 2" key="1">
    <citation type="journal article" date="2018" name="J. Allergy Clin. Immunol.">
        <title>High-quality assembly of Dermatophagoides pteronyssinus genome and transcriptome reveals a wide range of novel allergens.</title>
        <authorList>
            <person name="Liu X.Y."/>
            <person name="Yang K.Y."/>
            <person name="Wang M.Q."/>
            <person name="Kwok J.S."/>
            <person name="Zeng X."/>
            <person name="Yang Z."/>
            <person name="Xiao X.J."/>
            <person name="Lau C.P."/>
            <person name="Li Y."/>
            <person name="Huang Z.M."/>
            <person name="Ba J.G."/>
            <person name="Yim A.K."/>
            <person name="Ouyang C.Y."/>
            <person name="Ngai S.M."/>
            <person name="Chan T.F."/>
            <person name="Leung E.L."/>
            <person name="Liu L."/>
            <person name="Liu Z.G."/>
            <person name="Tsui S.K."/>
        </authorList>
    </citation>
    <scope>NUCLEOTIDE SEQUENCE [LARGE SCALE GENOMIC DNA]</scope>
    <source>
        <strain evidence="1">Derp</strain>
    </source>
</reference>
<evidence type="ECO:0000313" key="2">
    <source>
        <dbReference type="Proteomes" id="UP000887458"/>
    </source>
</evidence>
<protein>
    <submittedName>
        <fullName evidence="1">Uncharacterized protein</fullName>
    </submittedName>
</protein>
<reference evidence="1 2" key="2">
    <citation type="journal article" date="2022" name="Mol. Biol. Evol.">
        <title>Comparative Genomics Reveals Insights into the Divergent Evolution of Astigmatic Mites and Household Pest Adaptations.</title>
        <authorList>
            <person name="Xiong Q."/>
            <person name="Wan A.T."/>
            <person name="Liu X."/>
            <person name="Fung C.S."/>
            <person name="Xiao X."/>
            <person name="Malainual N."/>
            <person name="Hou J."/>
            <person name="Wang L."/>
            <person name="Wang M."/>
            <person name="Yang K.Y."/>
            <person name="Cui Y."/>
            <person name="Leung E.L."/>
            <person name="Nong W."/>
            <person name="Shin S.K."/>
            <person name="Au S.W."/>
            <person name="Jeong K.Y."/>
            <person name="Chew F.T."/>
            <person name="Hui J.H."/>
            <person name="Leung T.F."/>
            <person name="Tungtrongchitr A."/>
            <person name="Zhong N."/>
            <person name="Liu Z."/>
            <person name="Tsui S.K."/>
        </authorList>
    </citation>
    <scope>NUCLEOTIDE SEQUENCE [LARGE SCALE GENOMIC DNA]</scope>
    <source>
        <strain evidence="1">Derp</strain>
    </source>
</reference>
<dbReference type="EMBL" id="NJHN03000030">
    <property type="protein sequence ID" value="KAH9424023.1"/>
    <property type="molecule type" value="Genomic_DNA"/>
</dbReference>
<comment type="caution">
    <text evidence="1">The sequence shown here is derived from an EMBL/GenBank/DDBJ whole genome shotgun (WGS) entry which is preliminary data.</text>
</comment>
<keyword evidence="2" id="KW-1185">Reference proteome</keyword>
<gene>
    <name evidence="1" type="ORF">DERP_008871</name>
</gene>
<evidence type="ECO:0000313" key="1">
    <source>
        <dbReference type="EMBL" id="KAH9424023.1"/>
    </source>
</evidence>
<sequence>MLSSYYTITVKKNSNGNDEYWKKWAKYLNGNIFKVIKNIKNPHDIECHCQWIIIDWFNV</sequence>
<dbReference type="Proteomes" id="UP000887458">
    <property type="component" value="Unassembled WGS sequence"/>
</dbReference>
<name>A0ABQ8JNL8_DERPT</name>